<dbReference type="InterPro" id="IPR000887">
    <property type="entry name" value="Aldlse_KDPG_KHG"/>
</dbReference>
<evidence type="ECO:0000313" key="7">
    <source>
        <dbReference type="Proteomes" id="UP000031518"/>
    </source>
</evidence>
<gene>
    <name evidence="6" type="ORF">PYK22_00732</name>
</gene>
<comment type="subunit">
    <text evidence="3">Homotrimer.</text>
</comment>
<dbReference type="CDD" id="cd00452">
    <property type="entry name" value="KDPG_aldolase"/>
    <property type="match status" value="1"/>
</dbReference>
<evidence type="ECO:0000256" key="5">
    <source>
        <dbReference type="ARBA" id="ARBA00023277"/>
    </source>
</evidence>
<keyword evidence="7" id="KW-1185">Reference proteome</keyword>
<dbReference type="Proteomes" id="UP000031518">
    <property type="component" value="Unassembled WGS sequence"/>
</dbReference>
<evidence type="ECO:0000256" key="4">
    <source>
        <dbReference type="ARBA" id="ARBA00023239"/>
    </source>
</evidence>
<protein>
    <submittedName>
        <fullName evidence="6">Entner-Doudoroff aldolase</fullName>
        <ecNumber evidence="6">4.1.2.14</ecNumber>
        <ecNumber evidence="6">4.1.3.16</ecNumber>
    </submittedName>
</protein>
<dbReference type="NCBIfam" id="TIGR01182">
    <property type="entry name" value="eda"/>
    <property type="match status" value="1"/>
</dbReference>
<dbReference type="EC" id="4.1.3.16" evidence="6"/>
<keyword evidence="5" id="KW-0119">Carbohydrate metabolism</keyword>
<evidence type="ECO:0000256" key="2">
    <source>
        <dbReference type="ARBA" id="ARBA00006906"/>
    </source>
</evidence>
<evidence type="ECO:0000256" key="3">
    <source>
        <dbReference type="ARBA" id="ARBA00011233"/>
    </source>
</evidence>
<dbReference type="STRING" id="454194.PYK22_00732"/>
<proteinExistence type="inferred from homology"/>
<dbReference type="Gene3D" id="3.20.20.70">
    <property type="entry name" value="Aldolase class I"/>
    <property type="match status" value="1"/>
</dbReference>
<comment type="similarity">
    <text evidence="2">Belongs to the KHG/KDPG aldolase family.</text>
</comment>
<dbReference type="OrthoDB" id="9802667at2"/>
<reference evidence="6 7" key="2">
    <citation type="submission" date="2015-01" db="EMBL/GenBank/DDBJ databases">
        <title>Complete genome sequence of Pyrinomonas methylaliphatogenes type strain K22T.</title>
        <authorList>
            <person name="Lee K.C.Y."/>
            <person name="Power J.F."/>
            <person name="Dunfield P.F."/>
            <person name="Morgan X.C."/>
            <person name="Huttenhower C."/>
            <person name="Stott M.B."/>
        </authorList>
    </citation>
    <scope>NUCLEOTIDE SEQUENCE [LARGE SCALE GENOMIC DNA]</scope>
    <source>
        <strain evidence="6 7">K22</strain>
    </source>
</reference>
<dbReference type="SUPFAM" id="SSF51569">
    <property type="entry name" value="Aldolase"/>
    <property type="match status" value="1"/>
</dbReference>
<dbReference type="InterPro" id="IPR013785">
    <property type="entry name" value="Aldolase_TIM"/>
</dbReference>
<evidence type="ECO:0000313" key="6">
    <source>
        <dbReference type="EMBL" id="CDM64737.1"/>
    </source>
</evidence>
<dbReference type="EC" id="4.1.2.14" evidence="6"/>
<dbReference type="GO" id="GO:0008700">
    <property type="term" value="F:(R,S)-4-hydroxy-2-oxoglutarate aldolase activity"/>
    <property type="evidence" value="ECO:0007669"/>
    <property type="project" value="UniProtKB-EC"/>
</dbReference>
<evidence type="ECO:0000256" key="1">
    <source>
        <dbReference type="ARBA" id="ARBA00004761"/>
    </source>
</evidence>
<dbReference type="PANTHER" id="PTHR30246">
    <property type="entry name" value="2-KETO-3-DEOXY-6-PHOSPHOGLUCONATE ALDOLASE"/>
    <property type="match status" value="1"/>
</dbReference>
<dbReference type="RefSeq" id="WP_041974612.1">
    <property type="nucleotide sequence ID" value="NZ_CBXV010000003.1"/>
</dbReference>
<name>A0A0B6WVE3_9BACT</name>
<dbReference type="AlphaFoldDB" id="A0A0B6WVE3"/>
<accession>A0A0B6WVE3</accession>
<organism evidence="6 7">
    <name type="scientific">Pyrinomonas methylaliphatogenes</name>
    <dbReference type="NCBI Taxonomy" id="454194"/>
    <lineage>
        <taxon>Bacteria</taxon>
        <taxon>Pseudomonadati</taxon>
        <taxon>Acidobacteriota</taxon>
        <taxon>Blastocatellia</taxon>
        <taxon>Blastocatellales</taxon>
        <taxon>Pyrinomonadaceae</taxon>
        <taxon>Pyrinomonas</taxon>
    </lineage>
</organism>
<dbReference type="PANTHER" id="PTHR30246:SF1">
    <property type="entry name" value="2-DEHYDRO-3-DEOXY-6-PHOSPHOGALACTONATE ALDOLASE-RELATED"/>
    <property type="match status" value="1"/>
</dbReference>
<comment type="pathway">
    <text evidence="1">Carbohydrate acid metabolism.</text>
</comment>
<sequence length="222" mass="23526">MSGVEVIRKIAEVGIVPVVRARSSEEAASAIEAIREGGIDVLEVTMTVPGAMRLIERLVEQYEERALIGAGTVLDAETARACILAGARFIVSPALDERTIEVCRRYGVVVMPGALTPTEIVRAWQAGADAVKVFPCSAMGGASYIRALKGPLPQIKLVPTGGVTLGNAAEHIRAGALALGVGTDLVDVKELRAGRAHIITERARQFLDAVREARQEAPRAAR</sequence>
<keyword evidence="4 6" id="KW-0456">Lyase</keyword>
<reference evidence="6 7" key="1">
    <citation type="submission" date="2013-12" db="EMBL/GenBank/DDBJ databases">
        <authorList>
            <person name="Stott M."/>
        </authorList>
    </citation>
    <scope>NUCLEOTIDE SEQUENCE [LARGE SCALE GENOMIC DNA]</scope>
    <source>
        <strain evidence="6 7">K22</strain>
    </source>
</reference>
<dbReference type="Pfam" id="PF01081">
    <property type="entry name" value="Aldolase"/>
    <property type="match status" value="1"/>
</dbReference>
<dbReference type="GO" id="GO:0008675">
    <property type="term" value="F:2-dehydro-3-deoxy-phosphogluconate aldolase activity"/>
    <property type="evidence" value="ECO:0007669"/>
    <property type="project" value="UniProtKB-EC"/>
</dbReference>
<dbReference type="EMBL" id="CBXV010000003">
    <property type="protein sequence ID" value="CDM64737.1"/>
    <property type="molecule type" value="Genomic_DNA"/>
</dbReference>